<dbReference type="SUPFAM" id="SSF51735">
    <property type="entry name" value="NAD(P)-binding Rossmann-fold domains"/>
    <property type="match status" value="1"/>
</dbReference>
<dbReference type="Gene3D" id="3.90.180.10">
    <property type="entry name" value="Medium-chain alcohol dehydrogenases, catalytic domain"/>
    <property type="match status" value="1"/>
</dbReference>
<evidence type="ECO:0000259" key="6">
    <source>
        <dbReference type="Pfam" id="PF00107"/>
    </source>
</evidence>
<name>A0A316UWC4_9BASI</name>
<feature type="domain" description="Alcohol dehydrogenase-like N-terminal" evidence="7">
    <location>
        <begin position="31"/>
        <end position="132"/>
    </location>
</feature>
<gene>
    <name evidence="8" type="ORF">BDZ90DRAFT_231599</name>
</gene>
<evidence type="ECO:0000256" key="4">
    <source>
        <dbReference type="ARBA" id="ARBA00023002"/>
    </source>
</evidence>
<dbReference type="PANTHER" id="PTHR42813:SF2">
    <property type="entry name" value="DEHYDROGENASE, ZINC-CONTAINING, PUTATIVE (AFU_ORTHOLOGUE AFUA_2G02810)-RELATED"/>
    <property type="match status" value="1"/>
</dbReference>
<organism evidence="8 9">
    <name type="scientific">Jaminaea rosea</name>
    <dbReference type="NCBI Taxonomy" id="1569628"/>
    <lineage>
        <taxon>Eukaryota</taxon>
        <taxon>Fungi</taxon>
        <taxon>Dikarya</taxon>
        <taxon>Basidiomycota</taxon>
        <taxon>Ustilaginomycotina</taxon>
        <taxon>Exobasidiomycetes</taxon>
        <taxon>Microstromatales</taxon>
        <taxon>Microstromatales incertae sedis</taxon>
        <taxon>Jaminaea</taxon>
    </lineage>
</organism>
<dbReference type="Proteomes" id="UP000245884">
    <property type="component" value="Unassembled WGS sequence"/>
</dbReference>
<dbReference type="PANTHER" id="PTHR42813">
    <property type="entry name" value="ZINC-TYPE ALCOHOL DEHYDROGENASE-LIKE"/>
    <property type="match status" value="1"/>
</dbReference>
<accession>A0A316UWC4</accession>
<dbReference type="GeneID" id="37027746"/>
<dbReference type="InterPro" id="IPR013154">
    <property type="entry name" value="ADH-like_N"/>
</dbReference>
<evidence type="ECO:0000313" key="8">
    <source>
        <dbReference type="EMBL" id="PWN28621.1"/>
    </source>
</evidence>
<dbReference type="RefSeq" id="XP_025363233.1">
    <property type="nucleotide sequence ID" value="XM_025505923.1"/>
</dbReference>
<reference evidence="8 9" key="1">
    <citation type="journal article" date="2018" name="Mol. Biol. Evol.">
        <title>Broad Genomic Sampling Reveals a Smut Pathogenic Ancestry of the Fungal Clade Ustilaginomycotina.</title>
        <authorList>
            <person name="Kijpornyongpan T."/>
            <person name="Mondo S.J."/>
            <person name="Barry K."/>
            <person name="Sandor L."/>
            <person name="Lee J."/>
            <person name="Lipzen A."/>
            <person name="Pangilinan J."/>
            <person name="LaButti K."/>
            <person name="Hainaut M."/>
            <person name="Henrissat B."/>
            <person name="Grigoriev I.V."/>
            <person name="Spatafora J.W."/>
            <person name="Aime M.C."/>
        </authorList>
    </citation>
    <scope>NUCLEOTIDE SEQUENCE [LARGE SCALE GENOMIC DNA]</scope>
    <source>
        <strain evidence="8 9">MCA 5214</strain>
    </source>
</reference>
<dbReference type="GO" id="GO:0008270">
    <property type="term" value="F:zinc ion binding"/>
    <property type="evidence" value="ECO:0007669"/>
    <property type="project" value="InterPro"/>
</dbReference>
<comment type="cofactor">
    <cofactor evidence="1 5">
        <name>Zn(2+)</name>
        <dbReference type="ChEBI" id="CHEBI:29105"/>
    </cofactor>
</comment>
<keyword evidence="3 5" id="KW-0862">Zinc</keyword>
<evidence type="ECO:0000259" key="7">
    <source>
        <dbReference type="Pfam" id="PF08240"/>
    </source>
</evidence>
<dbReference type="EMBL" id="KZ819665">
    <property type="protein sequence ID" value="PWN28621.1"/>
    <property type="molecule type" value="Genomic_DNA"/>
</dbReference>
<dbReference type="GO" id="GO:0016491">
    <property type="term" value="F:oxidoreductase activity"/>
    <property type="evidence" value="ECO:0007669"/>
    <property type="project" value="UniProtKB-KW"/>
</dbReference>
<evidence type="ECO:0000256" key="2">
    <source>
        <dbReference type="ARBA" id="ARBA00022723"/>
    </source>
</evidence>
<keyword evidence="2 5" id="KW-0479">Metal-binding</keyword>
<dbReference type="Pfam" id="PF00107">
    <property type="entry name" value="ADH_zinc_N"/>
    <property type="match status" value="1"/>
</dbReference>
<feature type="domain" description="Alcohol dehydrogenase-like C-terminal" evidence="6">
    <location>
        <begin position="187"/>
        <end position="296"/>
    </location>
</feature>
<sequence length="353" mass="38975">MSSSGTMKAVVVKEPYKVVVEQRPIPKPQDAHDVVVKVELAALCGSDLHVYRGHQPTSYDFIMGHELVGHVHEVGEGVKTFKKGDYVVCPFTVSCGNCFYCTRSRTSRCESSKLLGCAVLDGAQAEYIRIPMGETSLFHAPTTVPKESLILMADIFPTGYFVSRNAYEMMNEAERQDTTAIVIGCGPVGLCAVTAATHFFKNVYAVDSVPERLAAARKHGAKDAWNFKEVDVPAKVKELTKGRGADAVLEVVGHLSALEMGVQIVRPWGIISSCGIHTHEVKLKGLDLYNKNIRFQFGRCPVRALFGDALEMLAQHGEMFKGFVENTVSIDEAEKWYELFEQNKCLKTAFKMS</sequence>
<dbReference type="PROSITE" id="PS00059">
    <property type="entry name" value="ADH_ZINC"/>
    <property type="match status" value="1"/>
</dbReference>
<protein>
    <submittedName>
        <fullName evidence="8">GroES-like protein</fullName>
    </submittedName>
</protein>
<evidence type="ECO:0000256" key="5">
    <source>
        <dbReference type="RuleBase" id="RU361277"/>
    </source>
</evidence>
<dbReference type="InterPro" id="IPR013149">
    <property type="entry name" value="ADH-like_C"/>
</dbReference>
<keyword evidence="9" id="KW-1185">Reference proteome</keyword>
<dbReference type="AlphaFoldDB" id="A0A316UWC4"/>
<dbReference type="Pfam" id="PF08240">
    <property type="entry name" value="ADH_N"/>
    <property type="match status" value="1"/>
</dbReference>
<evidence type="ECO:0000256" key="1">
    <source>
        <dbReference type="ARBA" id="ARBA00001947"/>
    </source>
</evidence>
<keyword evidence="4" id="KW-0560">Oxidoreductase</keyword>
<dbReference type="InterPro" id="IPR011032">
    <property type="entry name" value="GroES-like_sf"/>
</dbReference>
<dbReference type="SUPFAM" id="SSF50129">
    <property type="entry name" value="GroES-like"/>
    <property type="match status" value="1"/>
</dbReference>
<evidence type="ECO:0000313" key="9">
    <source>
        <dbReference type="Proteomes" id="UP000245884"/>
    </source>
</evidence>
<evidence type="ECO:0000256" key="3">
    <source>
        <dbReference type="ARBA" id="ARBA00022833"/>
    </source>
</evidence>
<dbReference type="CDD" id="cd08284">
    <property type="entry name" value="FDH_like_2"/>
    <property type="match status" value="1"/>
</dbReference>
<dbReference type="STRING" id="1569628.A0A316UWC4"/>
<dbReference type="InterPro" id="IPR002328">
    <property type="entry name" value="ADH_Zn_CS"/>
</dbReference>
<dbReference type="Gene3D" id="3.40.50.720">
    <property type="entry name" value="NAD(P)-binding Rossmann-like Domain"/>
    <property type="match status" value="1"/>
</dbReference>
<proteinExistence type="inferred from homology"/>
<comment type="similarity">
    <text evidence="5">Belongs to the zinc-containing alcohol dehydrogenase family.</text>
</comment>
<dbReference type="OrthoDB" id="3941538at2759"/>
<dbReference type="InterPro" id="IPR036291">
    <property type="entry name" value="NAD(P)-bd_dom_sf"/>
</dbReference>